<evidence type="ECO:0000313" key="3">
    <source>
        <dbReference type="Proteomes" id="UP000650467"/>
    </source>
</evidence>
<feature type="compositionally biased region" description="Low complexity" evidence="1">
    <location>
        <begin position="55"/>
        <end position="81"/>
    </location>
</feature>
<dbReference type="OrthoDB" id="537389at2759"/>
<feature type="region of interest" description="Disordered" evidence="1">
    <location>
        <begin position="55"/>
        <end position="87"/>
    </location>
</feature>
<dbReference type="EMBL" id="JAEHOC010000004">
    <property type="protein sequence ID" value="KAG2442969.1"/>
    <property type="molecule type" value="Genomic_DNA"/>
</dbReference>
<proteinExistence type="predicted"/>
<comment type="caution">
    <text evidence="2">The sequence shown here is derived from an EMBL/GenBank/DDBJ whole genome shotgun (WGS) entry which is preliminary data.</text>
</comment>
<reference evidence="2" key="1">
    <citation type="journal article" date="2020" name="bioRxiv">
        <title>Comparative genomics of Chlamydomonas.</title>
        <authorList>
            <person name="Craig R.J."/>
            <person name="Hasan A.R."/>
            <person name="Ness R.W."/>
            <person name="Keightley P.D."/>
        </authorList>
    </citation>
    <scope>NUCLEOTIDE SEQUENCE</scope>
    <source>
        <strain evidence="2">SAG 7.73</strain>
    </source>
</reference>
<sequence>MAEALASTSLRLESADAQLLVRLLEQSRSDVDAAACPGVHEAVDAVIALLTSAQEPQAGEAPEAEAQQAAEAQPSTAEAPARAPADTSASIVAELSAQVAAATERVTRLRQTVTGQVVEAVAAQAEALRPVMRAGEMTLSTPGKADRRRSMDVDSVPPSAALQIHEDLTAAVDKLPALRARMEEVTRRMGNVLRAIEQQRAAGGPGGKGGAPTPLRERYTPMKRSAAFASEPDSVVGIIARASCM</sequence>
<keyword evidence="3" id="KW-1185">Reference proteome</keyword>
<dbReference type="AlphaFoldDB" id="A0A835TLT0"/>
<evidence type="ECO:0000256" key="1">
    <source>
        <dbReference type="SAM" id="MobiDB-lite"/>
    </source>
</evidence>
<evidence type="ECO:0000313" key="2">
    <source>
        <dbReference type="EMBL" id="KAG2442969.1"/>
    </source>
</evidence>
<name>A0A835TLT0_CHLIN</name>
<gene>
    <name evidence="2" type="ORF">HXX76_003043</name>
</gene>
<protein>
    <submittedName>
        <fullName evidence="2">Uncharacterized protein</fullName>
    </submittedName>
</protein>
<organism evidence="2 3">
    <name type="scientific">Chlamydomonas incerta</name>
    <dbReference type="NCBI Taxonomy" id="51695"/>
    <lineage>
        <taxon>Eukaryota</taxon>
        <taxon>Viridiplantae</taxon>
        <taxon>Chlorophyta</taxon>
        <taxon>core chlorophytes</taxon>
        <taxon>Chlorophyceae</taxon>
        <taxon>CS clade</taxon>
        <taxon>Chlamydomonadales</taxon>
        <taxon>Chlamydomonadaceae</taxon>
        <taxon>Chlamydomonas</taxon>
    </lineage>
</organism>
<dbReference type="Proteomes" id="UP000650467">
    <property type="component" value="Unassembled WGS sequence"/>
</dbReference>
<accession>A0A835TLT0</accession>